<dbReference type="OMA" id="MCHENEN"/>
<reference evidence="2 3" key="1">
    <citation type="journal article" date="2004" name="Science">
        <title>The genome of the diatom Thalassiosira pseudonana: ecology, evolution, and metabolism.</title>
        <authorList>
            <person name="Armbrust E.V."/>
            <person name="Berges J.A."/>
            <person name="Bowler C."/>
            <person name="Green B.R."/>
            <person name="Martinez D."/>
            <person name="Putnam N.H."/>
            <person name="Zhou S."/>
            <person name="Allen A.E."/>
            <person name="Apt K.E."/>
            <person name="Bechner M."/>
            <person name="Brzezinski M.A."/>
            <person name="Chaal B.K."/>
            <person name="Chiovitti A."/>
            <person name="Davis A.K."/>
            <person name="Demarest M.S."/>
            <person name="Detter J.C."/>
            <person name="Glavina T."/>
            <person name="Goodstein D."/>
            <person name="Hadi M.Z."/>
            <person name="Hellsten U."/>
            <person name="Hildebrand M."/>
            <person name="Jenkins B.D."/>
            <person name="Jurka J."/>
            <person name="Kapitonov V.V."/>
            <person name="Kroger N."/>
            <person name="Lau W.W."/>
            <person name="Lane T.W."/>
            <person name="Larimer F.W."/>
            <person name="Lippmeier J.C."/>
            <person name="Lucas S."/>
            <person name="Medina M."/>
            <person name="Montsant A."/>
            <person name="Obornik M."/>
            <person name="Parker M.S."/>
            <person name="Palenik B."/>
            <person name="Pazour G.J."/>
            <person name="Richardson P.M."/>
            <person name="Rynearson T.A."/>
            <person name="Saito M.A."/>
            <person name="Schwartz D.C."/>
            <person name="Thamatrakoln K."/>
            <person name="Valentin K."/>
            <person name="Vardi A."/>
            <person name="Wilkerson F.P."/>
            <person name="Rokhsar D.S."/>
        </authorList>
    </citation>
    <scope>NUCLEOTIDE SEQUENCE [LARGE SCALE GENOMIC DNA]</scope>
    <source>
        <strain evidence="2 3">CCMP1335</strain>
    </source>
</reference>
<feature type="compositionally biased region" description="Polar residues" evidence="1">
    <location>
        <begin position="57"/>
        <end position="68"/>
    </location>
</feature>
<feature type="compositionally biased region" description="Polar residues" evidence="1">
    <location>
        <begin position="270"/>
        <end position="284"/>
    </location>
</feature>
<dbReference type="HOGENOM" id="CLU_228741_0_0_1"/>
<feature type="compositionally biased region" description="Polar residues" evidence="1">
    <location>
        <begin position="1059"/>
        <end position="1069"/>
    </location>
</feature>
<name>B8C3G5_THAPS</name>
<keyword evidence="3" id="KW-1185">Reference proteome</keyword>
<evidence type="ECO:0000313" key="2">
    <source>
        <dbReference type="EMBL" id="EED92559.1"/>
    </source>
</evidence>
<evidence type="ECO:0000313" key="3">
    <source>
        <dbReference type="Proteomes" id="UP000001449"/>
    </source>
</evidence>
<feature type="compositionally biased region" description="Polar residues" evidence="1">
    <location>
        <begin position="1038"/>
        <end position="1049"/>
    </location>
</feature>
<dbReference type="eggNOG" id="ENOG502SBMD">
    <property type="taxonomic scope" value="Eukaryota"/>
</dbReference>
<feature type="region of interest" description="Disordered" evidence="1">
    <location>
        <begin position="673"/>
        <end position="711"/>
    </location>
</feature>
<feature type="compositionally biased region" description="Basic residues" evidence="1">
    <location>
        <begin position="554"/>
        <end position="563"/>
    </location>
</feature>
<feature type="compositionally biased region" description="Basic residues" evidence="1">
    <location>
        <begin position="506"/>
        <end position="515"/>
    </location>
</feature>
<proteinExistence type="predicted"/>
<dbReference type="EMBL" id="CM000642">
    <property type="protein sequence ID" value="EED92559.1"/>
    <property type="molecule type" value="Genomic_DNA"/>
</dbReference>
<feature type="compositionally biased region" description="Polar residues" evidence="1">
    <location>
        <begin position="564"/>
        <end position="581"/>
    </location>
</feature>
<evidence type="ECO:0000256" key="1">
    <source>
        <dbReference type="SAM" id="MobiDB-lite"/>
    </source>
</evidence>
<sequence>MSNSDSDSASSEEITLAALNTNIHKTVTNAADDSSVDDDGSSSDGSDNKDVEVVQPKLTSAPPSYSGISRSDAEVIRYGKLPKYVDGLSSEIRLKMIPYVERQLQMITAKHEQAETMTDAVSTLIRRGIDQCNNAMQRLSKERRANKNSLTEEELKQTGEVATDARDLNVSSLIVDVNRVDNDVTALQKEVKHFREAAIERHCSWDEGTPLPSRATKNEAARRPTEKRTDAMQDGDHQHATTGKATTSKRTEKVAPRQDFEETEFEHSGSKPNESTTTRGGETHQSSKRKLDEKTTQSFSDPHQREVSNAERNQPVSNGTTLQAPQQTFVSTENEPESALPSLSPAYLEVGRLVDVEARTWPGINKQGGIGRIIKVHTQVATRLNGGGLAEKVTHVDVKYVVNTGREKMVAVQYVKSAQEVENEAEGKELRDRSLLMGRCTNCPSLRKDCGACDWAIVEKTNVKEKKSAEAEVGKLKQNDYDMFMDSEEEDAFMADIERRYNKHNRALSRKRGGRTTHQCAQRAKRITDVLDSESDEEDETLANLERKKATETRKRKRLRRRATSSLESLPTGDASISLQQKNKDKKRLNDFGGKHLEKPSAAKDRGHVDRDSTSEVSKTAEDDQMFEVQYEGGDVMDTSNQEMLLTPREMDPQEQEVLLTPREIDSDVQKADDISFHGDPDDSSGDDSSVKRIADEDSSDRSEIDCDNDFGYDEDWLDEADSNFVQGEGDDEEYALPRDMMDRTKLLRYAELPQFIDSVASTIEEGDIPRVRNKLSNLKSRLMLTKMDANTVNGDNGESRNKFASLMDECNQLHREVVVELIRKGVDQCNAAILRIVHENRVNGKMFRPDTIEPLDLRVEGLSLSVYDIDNKVKELRKEIRNLLDGASMADEDVVFASVGGTIPIQSRKRSNAFGREWNPHHYASRKKTSARRQSSTMYDDDITHPASSRGSSDRSTSKRKRSSLSSYQPARKKNKTTDGSNRRISDAFDNVGETPDSDVEEQHRTPASTKSRPAPTTKHSTTDEFRVAFGEEQGRSLASTSSTVNARNRNKSRQRQDGTQRCTQGSRIVNVGSGSGHERQPFASQRDVEFVEDEIVTTAPPLPEFLSLESLFSSISLAQPSDVGTTPSTPSGDTINVTQVCQSLAVNYPSSLKLCQSMMKKKLHAKLTEQDDIIFKLFGRTTPLAHHIILQLIDLMYSQFLWEEWGETPRLDKRANASLCRLRNCIGGVIPDLALTVSELLRTKVGCQSWYRSKVNEQNKTDFSEMYFVSSINPETHVQFIASGTVADSLSDGSRLSKFGHSIPRAEVNAVWSIIAFFSDSSSLITYADSKEFRSVLSTLIHYNCSILPKDTQCNLPTHPSHVETLSAEMNHISVLLSSSILGRLPDLDSFISRIVDEALTLESMDKNLNVLPTMATDGTENRAVMQLWNASDMTQCVQSSRLVQADLSKAIGFEASKAWGLSPSTQLLQNCSVLTKAYASLTLTKKARWKRFSGVLNSLVDSLHRRATDLESKEYDASDDFARHVCGAEFLSLAQDSAYYREASCFLLLSSVIARMNNTQGLGVDIALNKKLRERLWTLSSDLTMRSHRQDKALPNGEKLCLLVNVAKIMTITTLLHLHIDDVESEPSVILSRLECHLSNLGVEDDSSMLSDSLSLILSSLDGSCGLLKSRQKYMLETIETCLGVIRSIAMMIGVIFQRARFILDTIADNSSQDRHVEMISKAIMSIGDQTMFLCVTQSLTNALKSIADRAKDMPLEISSKMKRCLKRSVRACLVSMKSIHHVHTINRKSVSSMSSFSSGGGLQSESTITNDRVKQLWRDNCVAMMTLLASFSMLSSEVSRRIIESFLTETSYTQYGSNAEYCKKLVMIDLLQDCLLSSLLDAETIMEFPTCNIVSLARLGGQDLRKIADPLLADAQDCLPLPYQNADEEASAIKGKYNKFDGIGSSYNCKHMWSFTERVATLMCDNDCGSNRHIQTGQAVHSICTELRSHKDTLEMIPSISLERECLKRFLVLRAFIANSSGIKSSTLSVVVSSILENINNLHDIWMCHENENEVDLVARFRKAKASTAKTAYIELSMSLLSLMLRDNVNLDKALREYVRDHIMINILMNRTARNDVVQVGIMFKLPTLHFLGRSGCSSSSAISDHLKEMLSMCRNSLMCRSDHLLLHDVECRVRNNKDATFLRAIVRSDLSKMEQSSGPSPVAIIANRLVLTPRAMMSHRPDSSDLLRGAIDNKFGIHEATRIHNANEEESIVRFREWVLCSFFPGDIKSNASSYIVDVLTCMFNTYSNCEIADGDKVRDATGNLASISAYMKIANSLKECFCNAITTKAWNDHFNESLISSAQSLLSLPLLYEHAATGEKDTAPLKSWASSGEAASKGGHADEAAYIVEFAKWLDICKHMLRDEETSSSLRDFVVSRKRAEQNEVALMCTEIQALREVFDAFERLEIKLFPQAQTLQASAVFNPYQR</sequence>
<feature type="region of interest" description="Disordered" evidence="1">
    <location>
        <begin position="26"/>
        <end position="68"/>
    </location>
</feature>
<dbReference type="KEGG" id="tps:THAPSDRAFT_22843"/>
<feature type="compositionally biased region" description="Basic and acidic residues" evidence="1">
    <location>
        <begin position="216"/>
        <end position="239"/>
    </location>
</feature>
<protein>
    <submittedName>
        <fullName evidence="2">Uncharacterized protein</fullName>
    </submittedName>
</protein>
<feature type="region of interest" description="Disordered" evidence="1">
    <location>
        <begin position="205"/>
        <end position="322"/>
    </location>
</feature>
<feature type="compositionally biased region" description="Acidic residues" evidence="1">
    <location>
        <begin position="531"/>
        <end position="541"/>
    </location>
</feature>
<feature type="compositionally biased region" description="Basic and acidic residues" evidence="1">
    <location>
        <begin position="249"/>
        <end position="269"/>
    </location>
</feature>
<reference evidence="2 3" key="2">
    <citation type="journal article" date="2008" name="Nature">
        <title>The Phaeodactylum genome reveals the evolutionary history of diatom genomes.</title>
        <authorList>
            <person name="Bowler C."/>
            <person name="Allen A.E."/>
            <person name="Badger J.H."/>
            <person name="Grimwood J."/>
            <person name="Jabbari K."/>
            <person name="Kuo A."/>
            <person name="Maheswari U."/>
            <person name="Martens C."/>
            <person name="Maumus F."/>
            <person name="Otillar R.P."/>
            <person name="Rayko E."/>
            <person name="Salamov A."/>
            <person name="Vandepoele K."/>
            <person name="Beszteri B."/>
            <person name="Gruber A."/>
            <person name="Heijde M."/>
            <person name="Katinka M."/>
            <person name="Mock T."/>
            <person name="Valentin K."/>
            <person name="Verret F."/>
            <person name="Berges J.A."/>
            <person name="Brownlee C."/>
            <person name="Cadoret J.P."/>
            <person name="Chiovitti A."/>
            <person name="Choi C.J."/>
            <person name="Coesel S."/>
            <person name="De Martino A."/>
            <person name="Detter J.C."/>
            <person name="Durkin C."/>
            <person name="Falciatore A."/>
            <person name="Fournet J."/>
            <person name="Haruta M."/>
            <person name="Huysman M.J."/>
            <person name="Jenkins B.D."/>
            <person name="Jiroutova K."/>
            <person name="Jorgensen R.E."/>
            <person name="Joubert Y."/>
            <person name="Kaplan A."/>
            <person name="Kroger N."/>
            <person name="Kroth P.G."/>
            <person name="La Roche J."/>
            <person name="Lindquist E."/>
            <person name="Lommer M."/>
            <person name="Martin-Jezequel V."/>
            <person name="Lopez P.J."/>
            <person name="Lucas S."/>
            <person name="Mangogna M."/>
            <person name="McGinnis K."/>
            <person name="Medlin L.K."/>
            <person name="Montsant A."/>
            <person name="Oudot-Le Secq M.P."/>
            <person name="Napoli C."/>
            <person name="Obornik M."/>
            <person name="Parker M.S."/>
            <person name="Petit J.L."/>
            <person name="Porcel B.M."/>
            <person name="Poulsen N."/>
            <person name="Robison M."/>
            <person name="Rychlewski L."/>
            <person name="Rynearson T.A."/>
            <person name="Schmutz J."/>
            <person name="Shapiro H."/>
            <person name="Siaut M."/>
            <person name="Stanley M."/>
            <person name="Sussman M.R."/>
            <person name="Taylor A.R."/>
            <person name="Vardi A."/>
            <person name="von Dassow P."/>
            <person name="Vyverman W."/>
            <person name="Willis A."/>
            <person name="Wyrwicz L.S."/>
            <person name="Rokhsar D.S."/>
            <person name="Weissenbach J."/>
            <person name="Armbrust E.V."/>
            <person name="Green B.R."/>
            <person name="Van de Peer Y."/>
            <person name="Grigoriev I.V."/>
        </authorList>
    </citation>
    <scope>NUCLEOTIDE SEQUENCE [LARGE SCALE GENOMIC DNA]</scope>
    <source>
        <strain evidence="2 3">CCMP1335</strain>
    </source>
</reference>
<dbReference type="RefSeq" id="XP_002290807.1">
    <property type="nucleotide sequence ID" value="XM_002290771.1"/>
</dbReference>
<feature type="compositionally biased region" description="Basic and acidic residues" evidence="1">
    <location>
        <begin position="588"/>
        <end position="622"/>
    </location>
</feature>
<dbReference type="InParanoid" id="B8C3G5"/>
<dbReference type="PaxDb" id="35128-Thaps22843"/>
<dbReference type="Proteomes" id="UP000001449">
    <property type="component" value="Chromosome 5"/>
</dbReference>
<accession>B8C3G5</accession>
<feature type="compositionally biased region" description="Basic and acidic residues" evidence="1">
    <location>
        <begin position="689"/>
        <end position="705"/>
    </location>
</feature>
<feature type="region of interest" description="Disordered" evidence="1">
    <location>
        <begin position="913"/>
        <end position="1084"/>
    </location>
</feature>
<gene>
    <name evidence="2" type="ORF">THAPSDRAFT_22843</name>
</gene>
<feature type="compositionally biased region" description="Polar residues" evidence="1">
    <location>
        <begin position="310"/>
        <end position="322"/>
    </location>
</feature>
<organism evidence="2 3">
    <name type="scientific">Thalassiosira pseudonana</name>
    <name type="common">Marine diatom</name>
    <name type="synonym">Cyclotella nana</name>
    <dbReference type="NCBI Taxonomy" id="35128"/>
    <lineage>
        <taxon>Eukaryota</taxon>
        <taxon>Sar</taxon>
        <taxon>Stramenopiles</taxon>
        <taxon>Ochrophyta</taxon>
        <taxon>Bacillariophyta</taxon>
        <taxon>Coscinodiscophyceae</taxon>
        <taxon>Thalassiosirophycidae</taxon>
        <taxon>Thalassiosirales</taxon>
        <taxon>Thalassiosiraceae</taxon>
        <taxon>Thalassiosira</taxon>
    </lineage>
</organism>
<feature type="region of interest" description="Disordered" evidence="1">
    <location>
        <begin position="506"/>
        <end position="637"/>
    </location>
</feature>
<dbReference type="GeneID" id="7445201"/>